<comment type="caution">
    <text evidence="1">The sequence shown here is derived from an EMBL/GenBank/DDBJ whole genome shotgun (WGS) entry which is preliminary data.</text>
</comment>
<evidence type="ECO:0000313" key="2">
    <source>
        <dbReference type="Proteomes" id="UP000036987"/>
    </source>
</evidence>
<gene>
    <name evidence="1" type="ORF">ZOSMA_10116G00010</name>
</gene>
<dbReference type="Proteomes" id="UP000036987">
    <property type="component" value="Unassembled WGS sequence"/>
</dbReference>
<proteinExistence type="predicted"/>
<reference evidence="2" key="1">
    <citation type="journal article" date="2016" name="Nature">
        <title>The genome of the seagrass Zostera marina reveals angiosperm adaptation to the sea.</title>
        <authorList>
            <person name="Olsen J.L."/>
            <person name="Rouze P."/>
            <person name="Verhelst B."/>
            <person name="Lin Y.-C."/>
            <person name="Bayer T."/>
            <person name="Collen J."/>
            <person name="Dattolo E."/>
            <person name="De Paoli E."/>
            <person name="Dittami S."/>
            <person name="Maumus F."/>
            <person name="Michel G."/>
            <person name="Kersting A."/>
            <person name="Lauritano C."/>
            <person name="Lohaus R."/>
            <person name="Toepel M."/>
            <person name="Tonon T."/>
            <person name="Vanneste K."/>
            <person name="Amirebrahimi M."/>
            <person name="Brakel J."/>
            <person name="Bostroem C."/>
            <person name="Chovatia M."/>
            <person name="Grimwood J."/>
            <person name="Jenkins J.W."/>
            <person name="Jueterbock A."/>
            <person name="Mraz A."/>
            <person name="Stam W.T."/>
            <person name="Tice H."/>
            <person name="Bornberg-Bauer E."/>
            <person name="Green P.J."/>
            <person name="Pearson G.A."/>
            <person name="Procaccini G."/>
            <person name="Duarte C.M."/>
            <person name="Schmutz J."/>
            <person name="Reusch T.B.H."/>
            <person name="Van de Peer Y."/>
        </authorList>
    </citation>
    <scope>NUCLEOTIDE SEQUENCE [LARGE SCALE GENOMIC DNA]</scope>
    <source>
        <strain evidence="2">cv. Finnish</strain>
    </source>
</reference>
<keyword evidence="2" id="KW-1185">Reference proteome</keyword>
<sequence>MNLTTALGEIIQRNFFVDLLVIINALDRCPSEAVNTKILNFFVDLLSGDFSCPTFNEKLLRKFISFDLICLSKWLEFRLLGRSTKDESGNHWQRPSSCYLIRKKENIFLIKSNLQKVR</sequence>
<accession>A0A0K9Q5M5</accession>
<dbReference type="AlphaFoldDB" id="A0A0K9Q5M5"/>
<name>A0A0K9Q5M5_ZOSMR</name>
<dbReference type="EMBL" id="LFYR01000015">
    <property type="protein sequence ID" value="KMZ76504.1"/>
    <property type="molecule type" value="Genomic_DNA"/>
</dbReference>
<protein>
    <submittedName>
        <fullName evidence="1">Uncharacterized protein</fullName>
    </submittedName>
</protein>
<dbReference type="OrthoDB" id="1411744at2759"/>
<evidence type="ECO:0000313" key="1">
    <source>
        <dbReference type="EMBL" id="KMZ76504.1"/>
    </source>
</evidence>
<organism evidence="1 2">
    <name type="scientific">Zostera marina</name>
    <name type="common">Eelgrass</name>
    <dbReference type="NCBI Taxonomy" id="29655"/>
    <lineage>
        <taxon>Eukaryota</taxon>
        <taxon>Viridiplantae</taxon>
        <taxon>Streptophyta</taxon>
        <taxon>Embryophyta</taxon>
        <taxon>Tracheophyta</taxon>
        <taxon>Spermatophyta</taxon>
        <taxon>Magnoliopsida</taxon>
        <taxon>Liliopsida</taxon>
        <taxon>Zosteraceae</taxon>
        <taxon>Zostera</taxon>
    </lineage>
</organism>